<sequence>MSDGTSICGGGAVYTFNTSLLFRYRSFKRLVEFWQLSEPVELPYWSLHPLLCSHLHFLVSYWCPRVCRCFETDSCSKSLYLISLVQSSAVLSLLCVSSWKFLAKSINRLIYLQSNFNKHDTYFQAQWIVYLGSTTHHRLAFPVTEELSLVREKQRFRLKMTRGNLNESGLKRVGGSGIFE</sequence>
<dbReference type="Proteomes" id="UP000309997">
    <property type="component" value="Unassembled WGS sequence"/>
</dbReference>
<accession>A0ACC4D3Z2</accession>
<reference evidence="1 2" key="1">
    <citation type="journal article" date="2024" name="Plant Biotechnol. J.">
        <title>Genome and CRISPR/Cas9 system of a widespread forest tree (Populus alba) in the world.</title>
        <authorList>
            <person name="Liu Y.J."/>
            <person name="Jiang P.F."/>
            <person name="Han X.M."/>
            <person name="Li X.Y."/>
            <person name="Wang H.M."/>
            <person name="Wang Y.J."/>
            <person name="Wang X.X."/>
            <person name="Zeng Q.Y."/>
        </authorList>
    </citation>
    <scope>NUCLEOTIDE SEQUENCE [LARGE SCALE GENOMIC DNA]</scope>
    <source>
        <strain evidence="2">cv. PAL-ZL1</strain>
    </source>
</reference>
<evidence type="ECO:0000313" key="1">
    <source>
        <dbReference type="EMBL" id="KAL3611860.1"/>
    </source>
</evidence>
<proteinExistence type="predicted"/>
<gene>
    <name evidence="1" type="ORF">D5086_002880</name>
</gene>
<dbReference type="EMBL" id="RCHU02000001">
    <property type="protein sequence ID" value="KAL3611860.1"/>
    <property type="molecule type" value="Genomic_DNA"/>
</dbReference>
<protein>
    <submittedName>
        <fullName evidence="1">Uncharacterized protein</fullName>
    </submittedName>
</protein>
<keyword evidence="2" id="KW-1185">Reference proteome</keyword>
<name>A0ACC4D3Z2_POPAL</name>
<evidence type="ECO:0000313" key="2">
    <source>
        <dbReference type="Proteomes" id="UP000309997"/>
    </source>
</evidence>
<comment type="caution">
    <text evidence="1">The sequence shown here is derived from an EMBL/GenBank/DDBJ whole genome shotgun (WGS) entry which is preliminary data.</text>
</comment>
<organism evidence="1 2">
    <name type="scientific">Populus alba</name>
    <name type="common">White poplar</name>
    <dbReference type="NCBI Taxonomy" id="43335"/>
    <lineage>
        <taxon>Eukaryota</taxon>
        <taxon>Viridiplantae</taxon>
        <taxon>Streptophyta</taxon>
        <taxon>Embryophyta</taxon>
        <taxon>Tracheophyta</taxon>
        <taxon>Spermatophyta</taxon>
        <taxon>Magnoliopsida</taxon>
        <taxon>eudicotyledons</taxon>
        <taxon>Gunneridae</taxon>
        <taxon>Pentapetalae</taxon>
        <taxon>rosids</taxon>
        <taxon>fabids</taxon>
        <taxon>Malpighiales</taxon>
        <taxon>Salicaceae</taxon>
        <taxon>Saliceae</taxon>
        <taxon>Populus</taxon>
    </lineage>
</organism>